<keyword evidence="1" id="KW-1133">Transmembrane helix</keyword>
<dbReference type="InterPro" id="IPR021682">
    <property type="entry name" value="DUF2933"/>
</dbReference>
<dbReference type="EMBL" id="JBHSLU010000079">
    <property type="protein sequence ID" value="MFC5507955.1"/>
    <property type="molecule type" value="Genomic_DNA"/>
</dbReference>
<comment type="caution">
    <text evidence="2">The sequence shown here is derived from an EMBL/GenBank/DDBJ whole genome shotgun (WGS) entry which is preliminary data.</text>
</comment>
<organism evidence="2 3">
    <name type="scientific">Bosea massiliensis</name>
    <dbReference type="NCBI Taxonomy" id="151419"/>
    <lineage>
        <taxon>Bacteria</taxon>
        <taxon>Pseudomonadati</taxon>
        <taxon>Pseudomonadota</taxon>
        <taxon>Alphaproteobacteria</taxon>
        <taxon>Hyphomicrobiales</taxon>
        <taxon>Boseaceae</taxon>
        <taxon>Bosea</taxon>
    </lineage>
</organism>
<dbReference type="RefSeq" id="WP_377817602.1">
    <property type="nucleotide sequence ID" value="NZ_JBHSLU010000079.1"/>
</dbReference>
<keyword evidence="3" id="KW-1185">Reference proteome</keyword>
<proteinExistence type="predicted"/>
<feature type="transmembrane region" description="Helical" evidence="1">
    <location>
        <begin position="40"/>
        <end position="59"/>
    </location>
</feature>
<feature type="transmembrane region" description="Helical" evidence="1">
    <location>
        <begin position="17"/>
        <end position="34"/>
    </location>
</feature>
<reference evidence="3" key="1">
    <citation type="journal article" date="2019" name="Int. J. Syst. Evol. Microbiol.">
        <title>The Global Catalogue of Microorganisms (GCM) 10K type strain sequencing project: providing services to taxonomists for standard genome sequencing and annotation.</title>
        <authorList>
            <consortium name="The Broad Institute Genomics Platform"/>
            <consortium name="The Broad Institute Genome Sequencing Center for Infectious Disease"/>
            <person name="Wu L."/>
            <person name="Ma J."/>
        </authorList>
    </citation>
    <scope>NUCLEOTIDE SEQUENCE [LARGE SCALE GENOMIC DNA]</scope>
    <source>
        <strain evidence="3">CCUG 43117</strain>
    </source>
</reference>
<accession>A0ABW0P6E1</accession>
<evidence type="ECO:0000256" key="1">
    <source>
        <dbReference type="SAM" id="Phobius"/>
    </source>
</evidence>
<dbReference type="Proteomes" id="UP001596060">
    <property type="component" value="Unassembled WGS sequence"/>
</dbReference>
<name>A0ABW0P6E1_9HYPH</name>
<evidence type="ECO:0000313" key="2">
    <source>
        <dbReference type="EMBL" id="MFC5507955.1"/>
    </source>
</evidence>
<keyword evidence="1" id="KW-0812">Transmembrane</keyword>
<gene>
    <name evidence="2" type="ORF">ACFPN9_22190</name>
</gene>
<protein>
    <submittedName>
        <fullName evidence="2">DUF2933 domain-containing protein</fullName>
    </submittedName>
</protein>
<sequence length="83" mass="8934">MTQSHEHSVKPNASARVVKLALIGFLLIGAFYLLTEHQAHLFGVLPWLLLLACPLLHLFMHGGHGHGRDEGSAGDGPPSGHRP</sequence>
<keyword evidence="1" id="KW-0472">Membrane</keyword>
<evidence type="ECO:0000313" key="3">
    <source>
        <dbReference type="Proteomes" id="UP001596060"/>
    </source>
</evidence>
<dbReference type="Pfam" id="PF11666">
    <property type="entry name" value="DUF2933"/>
    <property type="match status" value="1"/>
</dbReference>